<organism evidence="1 2">
    <name type="scientific">Nitrosomonas ureae</name>
    <dbReference type="NCBI Taxonomy" id="44577"/>
    <lineage>
        <taxon>Bacteria</taxon>
        <taxon>Pseudomonadati</taxon>
        <taxon>Pseudomonadota</taxon>
        <taxon>Betaproteobacteria</taxon>
        <taxon>Nitrosomonadales</taxon>
        <taxon>Nitrosomonadaceae</taxon>
        <taxon>Nitrosomonas</taxon>
    </lineage>
</organism>
<sequence length="244" mass="28209">MNELTTPELLKAIHKFRLNVSHDQLKYWRRNNLLPKPHIRGKGRGLGIEQLWDEVCIENVRLILESSKGKRINLANAGRYLFAHNKPVGEILLCRYLSEIPREMVDNEKQRTKRASDNPELAELTQFLTPVKVSEAIRQTQTDSLMDLYNNINSINSAIGEKLVWIYNCHQVFDVLVDTDFLDLTGTSLSEDARYRRQRSILAWAVLIHHYGKTLNNMTTQAIQQLVIKCMSNSAMQPIIWPKN</sequence>
<proteinExistence type="predicted"/>
<dbReference type="EMBL" id="LT907782">
    <property type="protein sequence ID" value="SNX61264.1"/>
    <property type="molecule type" value="Genomic_DNA"/>
</dbReference>
<dbReference type="RefSeq" id="WP_096294024.1">
    <property type="nucleotide sequence ID" value="NZ_LT907782.1"/>
</dbReference>
<reference evidence="1 2" key="1">
    <citation type="submission" date="2017-08" db="EMBL/GenBank/DDBJ databases">
        <authorList>
            <person name="de Groot N.N."/>
        </authorList>
    </citation>
    <scope>NUCLEOTIDE SEQUENCE [LARGE SCALE GENOMIC DNA]</scope>
    <source>
        <strain evidence="1 2">Nm15</strain>
    </source>
</reference>
<protein>
    <submittedName>
        <fullName evidence="1">Uncharacterized protein</fullName>
    </submittedName>
</protein>
<dbReference type="Proteomes" id="UP000242498">
    <property type="component" value="Chromosome I"/>
</dbReference>
<dbReference type="AlphaFoldDB" id="A0A285C125"/>
<gene>
    <name evidence="1" type="ORF">SAMN06296273_2717</name>
</gene>
<dbReference type="OrthoDB" id="8550249at2"/>
<name>A0A285C125_9PROT</name>
<evidence type="ECO:0000313" key="1">
    <source>
        <dbReference type="EMBL" id="SNX61264.1"/>
    </source>
</evidence>
<accession>A0A285C125</accession>
<evidence type="ECO:0000313" key="2">
    <source>
        <dbReference type="Proteomes" id="UP000242498"/>
    </source>
</evidence>